<comment type="similarity">
    <text evidence="2 7">Belongs to the peptidase S33 family.</text>
</comment>
<evidence type="ECO:0000256" key="3">
    <source>
        <dbReference type="ARBA" id="ARBA00012568"/>
    </source>
</evidence>
<dbReference type="PRINTS" id="PR00793">
    <property type="entry name" value="PROAMNOPTASE"/>
</dbReference>
<evidence type="ECO:0000259" key="9">
    <source>
        <dbReference type="Pfam" id="PF00561"/>
    </source>
</evidence>
<dbReference type="Pfam" id="PF00561">
    <property type="entry name" value="Abhydrolase_1"/>
    <property type="match status" value="1"/>
</dbReference>
<feature type="active site" description="Proton donor" evidence="8">
    <location>
        <position position="277"/>
    </location>
</feature>
<evidence type="ECO:0000256" key="8">
    <source>
        <dbReference type="PIRSR" id="PIRSR005539-1"/>
    </source>
</evidence>
<evidence type="ECO:0000256" key="2">
    <source>
        <dbReference type="ARBA" id="ARBA00010088"/>
    </source>
</evidence>
<evidence type="ECO:0000256" key="7">
    <source>
        <dbReference type="PIRNR" id="PIRNR005539"/>
    </source>
</evidence>
<evidence type="ECO:0000256" key="6">
    <source>
        <dbReference type="ARBA" id="ARBA00029605"/>
    </source>
</evidence>
<proteinExistence type="inferred from homology"/>
<dbReference type="InterPro" id="IPR000073">
    <property type="entry name" value="AB_hydrolase_1"/>
</dbReference>
<dbReference type="GO" id="GO:0006508">
    <property type="term" value="P:proteolysis"/>
    <property type="evidence" value="ECO:0007669"/>
    <property type="project" value="InterPro"/>
</dbReference>
<feature type="active site" description="Nucleophile" evidence="8">
    <location>
        <position position="112"/>
    </location>
</feature>
<dbReference type="PIRSF" id="PIRSF005539">
    <property type="entry name" value="Pept_S33_TRI_F1"/>
    <property type="match status" value="1"/>
</dbReference>
<protein>
    <recommendedName>
        <fullName evidence="4">Proline iminopeptidase</fullName>
        <ecNumber evidence="3">3.4.11.5</ecNumber>
    </recommendedName>
    <alternativeName>
        <fullName evidence="6">Prolyl aminopeptidase</fullName>
    </alternativeName>
</protein>
<feature type="active site" evidence="8">
    <location>
        <position position="250"/>
    </location>
</feature>
<feature type="domain" description="AB hydrolase-1" evidence="9">
    <location>
        <begin position="37"/>
        <end position="283"/>
    </location>
</feature>
<organism evidence="10 11">
    <name type="scientific">Candidatus Segetimicrobium genomatis</name>
    <dbReference type="NCBI Taxonomy" id="2569760"/>
    <lineage>
        <taxon>Bacteria</taxon>
        <taxon>Bacillati</taxon>
        <taxon>Candidatus Sysuimicrobiota</taxon>
        <taxon>Candidatus Sysuimicrobiia</taxon>
        <taxon>Candidatus Sysuimicrobiales</taxon>
        <taxon>Candidatus Segetimicrobiaceae</taxon>
        <taxon>Candidatus Segetimicrobium</taxon>
    </lineage>
</organism>
<dbReference type="PANTHER" id="PTHR43798">
    <property type="entry name" value="MONOACYLGLYCEROL LIPASE"/>
    <property type="match status" value="1"/>
</dbReference>
<evidence type="ECO:0000256" key="1">
    <source>
        <dbReference type="ARBA" id="ARBA00001585"/>
    </source>
</evidence>
<evidence type="ECO:0000256" key="4">
    <source>
        <dbReference type="ARBA" id="ARBA00021843"/>
    </source>
</evidence>
<dbReference type="SUPFAM" id="SSF53474">
    <property type="entry name" value="alpha/beta-Hydrolases"/>
    <property type="match status" value="1"/>
</dbReference>
<gene>
    <name evidence="10" type="ORF">E6H05_13110</name>
</gene>
<dbReference type="GO" id="GO:0004177">
    <property type="term" value="F:aminopeptidase activity"/>
    <property type="evidence" value="ECO:0007669"/>
    <property type="project" value="UniProtKB-EC"/>
</dbReference>
<evidence type="ECO:0000256" key="5">
    <source>
        <dbReference type="ARBA" id="ARBA00022801"/>
    </source>
</evidence>
<reference evidence="10 11" key="1">
    <citation type="journal article" date="2019" name="Nat. Microbiol.">
        <title>Mediterranean grassland soil C-N compound turnover is dependent on rainfall and depth, and is mediated by genomically divergent microorganisms.</title>
        <authorList>
            <person name="Diamond S."/>
            <person name="Andeer P.F."/>
            <person name="Li Z."/>
            <person name="Crits-Christoph A."/>
            <person name="Burstein D."/>
            <person name="Anantharaman K."/>
            <person name="Lane K.R."/>
            <person name="Thomas B.C."/>
            <person name="Pan C."/>
            <person name="Northen T.R."/>
            <person name="Banfield J.F."/>
        </authorList>
    </citation>
    <scope>NUCLEOTIDE SEQUENCE [LARGE SCALE GENOMIC DNA]</scope>
    <source>
        <strain evidence="10">NP_8</strain>
    </source>
</reference>
<comment type="catalytic activity">
    <reaction evidence="1">
        <text>Release of N-terminal proline from a peptide.</text>
        <dbReference type="EC" id="3.4.11.5"/>
    </reaction>
</comment>
<sequence length="301" mass="34298">MLLSRGERRNMDPVEGYIKILGFKLFYRTYGTPTKGTVLCLHGGPGMSHDYLLSLEDLAQFGYRVVLMDQLGCGKSERPRRTDLYTIAHNVEEVEGVRKALRLGRVHLMGSSYGGALAIATALKYQRNLRSLVITGGLASVPLTVREMRRLVNRLPPKTRAAIAKYEATEDYQNPEYLAAVDVLYRRDLCRLPVWPRELTYTFEHASQPVYFTMNGPNEFTIVGTIKDWDVTDQLPRIKVPTLVTVGRYDEVTPRVAQSIHRGIRGSKLVRFEKSAHLAMWEERAHYIEVVRDFLDGVRPN</sequence>
<dbReference type="InterPro" id="IPR005945">
    <property type="entry name" value="Pro_imino_pep"/>
</dbReference>
<evidence type="ECO:0000313" key="10">
    <source>
        <dbReference type="EMBL" id="TMI70938.1"/>
    </source>
</evidence>
<dbReference type="InterPro" id="IPR050266">
    <property type="entry name" value="AB_hydrolase_sf"/>
</dbReference>
<dbReference type="NCBIfam" id="TIGR01250">
    <property type="entry name" value="pro_imino_pep_2"/>
    <property type="match status" value="1"/>
</dbReference>
<dbReference type="PANTHER" id="PTHR43798:SF31">
    <property type="entry name" value="AB HYDROLASE SUPERFAMILY PROTEIN YCLE"/>
    <property type="match status" value="1"/>
</dbReference>
<dbReference type="GO" id="GO:0016020">
    <property type="term" value="C:membrane"/>
    <property type="evidence" value="ECO:0007669"/>
    <property type="project" value="TreeGrafter"/>
</dbReference>
<dbReference type="AlphaFoldDB" id="A0A537II06"/>
<dbReference type="Proteomes" id="UP000318834">
    <property type="component" value="Unassembled WGS sequence"/>
</dbReference>
<keyword evidence="5 7" id="KW-0378">Hydrolase</keyword>
<dbReference type="InterPro" id="IPR002410">
    <property type="entry name" value="Peptidase_S33"/>
</dbReference>
<dbReference type="PRINTS" id="PR00111">
    <property type="entry name" value="ABHYDROLASE"/>
</dbReference>
<comment type="caution">
    <text evidence="10">The sequence shown here is derived from an EMBL/GenBank/DDBJ whole genome shotgun (WGS) entry which is preliminary data.</text>
</comment>
<evidence type="ECO:0000313" key="11">
    <source>
        <dbReference type="Proteomes" id="UP000318834"/>
    </source>
</evidence>
<dbReference type="EC" id="3.4.11.5" evidence="3"/>
<name>A0A537II06_9BACT</name>
<dbReference type="InterPro" id="IPR029058">
    <property type="entry name" value="AB_hydrolase_fold"/>
</dbReference>
<accession>A0A537II06</accession>
<dbReference type="Gene3D" id="3.40.50.1820">
    <property type="entry name" value="alpha/beta hydrolase"/>
    <property type="match status" value="1"/>
</dbReference>
<dbReference type="EMBL" id="VBAP01000127">
    <property type="protein sequence ID" value="TMI70938.1"/>
    <property type="molecule type" value="Genomic_DNA"/>
</dbReference>